<dbReference type="Pfam" id="PF00646">
    <property type="entry name" value="F-box"/>
    <property type="match status" value="1"/>
</dbReference>
<proteinExistence type="predicted"/>
<evidence type="ECO:0000313" key="2">
    <source>
        <dbReference type="EnsemblPlants" id="TraesCS5A02G200300.1"/>
    </source>
</evidence>
<dbReference type="Gene3D" id="1.20.1280.50">
    <property type="match status" value="1"/>
</dbReference>
<dbReference type="SUPFAM" id="SSF81383">
    <property type="entry name" value="F-box domain"/>
    <property type="match status" value="1"/>
</dbReference>
<dbReference type="InterPro" id="IPR013187">
    <property type="entry name" value="F-box-assoc_dom_typ3"/>
</dbReference>
<reference evidence="2" key="1">
    <citation type="submission" date="2018-08" db="EMBL/GenBank/DDBJ databases">
        <authorList>
            <person name="Rossello M."/>
        </authorList>
    </citation>
    <scope>NUCLEOTIDE SEQUENCE [LARGE SCALE GENOMIC DNA]</scope>
    <source>
        <strain evidence="2">cv. Chinese Spring</strain>
    </source>
</reference>
<dbReference type="NCBIfam" id="TIGR01640">
    <property type="entry name" value="F_box_assoc_1"/>
    <property type="match status" value="1"/>
</dbReference>
<dbReference type="SMART" id="SM00256">
    <property type="entry name" value="FBOX"/>
    <property type="match status" value="1"/>
</dbReference>
<dbReference type="EnsemblPlants" id="TraesCS5A02G200300.1">
    <property type="protein sequence ID" value="TraesCS5A02G200300.1"/>
    <property type="gene ID" value="TraesCS5A02G200300"/>
</dbReference>
<dbReference type="InterPro" id="IPR001810">
    <property type="entry name" value="F-box_dom"/>
</dbReference>
<dbReference type="STRING" id="4565.A0A3B6KFL3"/>
<dbReference type="OrthoDB" id="691505at2759"/>
<feature type="domain" description="F-box" evidence="1">
    <location>
        <begin position="50"/>
        <end position="95"/>
    </location>
</feature>
<protein>
    <recommendedName>
        <fullName evidence="1">F-box domain-containing protein</fullName>
    </recommendedName>
</protein>
<dbReference type="CDD" id="cd22157">
    <property type="entry name" value="F-box_AtFBW1-like"/>
    <property type="match status" value="1"/>
</dbReference>
<evidence type="ECO:0000259" key="1">
    <source>
        <dbReference type="PROSITE" id="PS50181"/>
    </source>
</evidence>
<evidence type="ECO:0000313" key="3">
    <source>
        <dbReference type="Proteomes" id="UP000019116"/>
    </source>
</evidence>
<dbReference type="InterPro" id="IPR017451">
    <property type="entry name" value="F-box-assoc_interact_dom"/>
</dbReference>
<organism evidence="2">
    <name type="scientific">Triticum aestivum</name>
    <name type="common">Wheat</name>
    <dbReference type="NCBI Taxonomy" id="4565"/>
    <lineage>
        <taxon>Eukaryota</taxon>
        <taxon>Viridiplantae</taxon>
        <taxon>Streptophyta</taxon>
        <taxon>Embryophyta</taxon>
        <taxon>Tracheophyta</taxon>
        <taxon>Spermatophyta</taxon>
        <taxon>Magnoliopsida</taxon>
        <taxon>Liliopsida</taxon>
        <taxon>Poales</taxon>
        <taxon>Poaceae</taxon>
        <taxon>BOP clade</taxon>
        <taxon>Pooideae</taxon>
        <taxon>Triticodae</taxon>
        <taxon>Triticeae</taxon>
        <taxon>Triticinae</taxon>
        <taxon>Triticum</taxon>
    </lineage>
</organism>
<dbReference type="Pfam" id="PF08268">
    <property type="entry name" value="FBA_3"/>
    <property type="match status" value="1"/>
</dbReference>
<dbReference type="OMA" id="HESCQAS"/>
<accession>A0A3B6KFL3</accession>
<dbReference type="PROSITE" id="PS50181">
    <property type="entry name" value="FBOX"/>
    <property type="match status" value="1"/>
</dbReference>
<dbReference type="PANTHER" id="PTHR31672:SF13">
    <property type="entry name" value="F-BOX PROTEIN CPR30-LIKE"/>
    <property type="match status" value="1"/>
</dbReference>
<keyword evidence="3" id="KW-1185">Reference proteome</keyword>
<dbReference type="InterPro" id="IPR036047">
    <property type="entry name" value="F-box-like_dom_sf"/>
</dbReference>
<reference evidence="2" key="2">
    <citation type="submission" date="2018-10" db="UniProtKB">
        <authorList>
            <consortium name="EnsemblPlants"/>
        </authorList>
    </citation>
    <scope>IDENTIFICATION</scope>
</reference>
<name>A0A3B6KFL3_WHEAT</name>
<dbReference type="Gramene" id="TraesCS5A02G200300.1">
    <property type="protein sequence ID" value="TraesCS5A02G200300.1"/>
    <property type="gene ID" value="TraesCS5A02G200300"/>
</dbReference>
<sequence length="448" mass="51051">MRHRSTVPRGRHVDDLKGTNMAVRNKSSEKINTDRALSKTGFRSDKRSCRPALPEMPDELVLEILLRLPVKSLLKFKCVCKDWHAIISGPSFIRMHLERSVSNQQRQSCYLITPHLLDYASDDLWPNTFSNNIRFYRWQHESCQASASLVYARNFQREFGSVYRFAHCDGLVLLPTDNKMYVVNPATRDLLTLPESPRRMLEPSSFYRGNVGFGRDPCTNKYKVVQCFRHSTDNGLGSYSTGMEVFTIGSNMNSGSAAWRDAMPPYPVGNWKNATFFKGSLFWILRKLRQREPPETRLLRFCLQAETFSFTPHPPCPALDHQNFAMSALEGELCLAQYESSQRVVIWMTSDGEDPKWNRRYIVDVEPCVTIAISQSGLQESEPYDLTVQLPGSERGGCGWVGSSEVPWTRGAHCGVQGTKHVLLRCDSLHRKSRSPTQCKMKCGAQFM</sequence>
<dbReference type="PANTHER" id="PTHR31672">
    <property type="entry name" value="BNACNNG10540D PROTEIN"/>
    <property type="match status" value="1"/>
</dbReference>
<dbReference type="AlphaFoldDB" id="A0A3B6KFL3"/>
<dbReference type="Proteomes" id="UP000019116">
    <property type="component" value="Chromosome 5A"/>
</dbReference>
<dbReference type="InterPro" id="IPR050796">
    <property type="entry name" value="SCF_F-box_component"/>
</dbReference>
<dbReference type="Gramene" id="TraesCS5A03G0520700.1">
    <property type="protein sequence ID" value="TraesCS5A03G0520700.1.CDS"/>
    <property type="gene ID" value="TraesCS5A03G0520700"/>
</dbReference>